<dbReference type="PANTHER" id="PTHR34427:SF5">
    <property type="entry name" value="DUF4283 DOMAIN-CONTAINING PROTEIN"/>
    <property type="match status" value="1"/>
</dbReference>
<dbReference type="SMART" id="SM00360">
    <property type="entry name" value="RRM"/>
    <property type="match status" value="1"/>
</dbReference>
<reference evidence="3" key="2">
    <citation type="submission" date="2020-06" db="EMBL/GenBank/DDBJ databases">
        <title>Helianthus annuus Genome sequencing and assembly Release 2.</title>
        <authorList>
            <person name="Gouzy J."/>
            <person name="Langlade N."/>
            <person name="Munos S."/>
        </authorList>
    </citation>
    <scope>NUCLEOTIDE SEQUENCE</scope>
    <source>
        <tissue evidence="3">Leaves</tissue>
    </source>
</reference>
<keyword evidence="1" id="KW-0694">RNA-binding</keyword>
<dbReference type="InterPro" id="IPR035979">
    <property type="entry name" value="RBD_domain_sf"/>
</dbReference>
<dbReference type="Gene3D" id="3.30.70.330">
    <property type="match status" value="1"/>
</dbReference>
<comment type="caution">
    <text evidence="3">The sequence shown here is derived from an EMBL/GenBank/DDBJ whole genome shotgun (WGS) entry which is preliminary data.</text>
</comment>
<dbReference type="PANTHER" id="PTHR34427">
    <property type="entry name" value="DUF4283 DOMAIN PROTEIN"/>
    <property type="match status" value="1"/>
</dbReference>
<gene>
    <name evidence="3" type="ORF">HanXRQr2_Chr12g0548951</name>
</gene>
<accession>A0A9K3HHQ1</accession>
<keyword evidence="4" id="KW-1185">Reference proteome</keyword>
<feature type="domain" description="RRM" evidence="2">
    <location>
        <begin position="52"/>
        <end position="129"/>
    </location>
</feature>
<dbReference type="EMBL" id="MNCJ02000327">
    <property type="protein sequence ID" value="KAF5778561.1"/>
    <property type="molecule type" value="Genomic_DNA"/>
</dbReference>
<dbReference type="PROSITE" id="PS50102">
    <property type="entry name" value="RRM"/>
    <property type="match status" value="1"/>
</dbReference>
<dbReference type="CDD" id="cd00590">
    <property type="entry name" value="RRM_SF"/>
    <property type="match status" value="1"/>
</dbReference>
<dbReference type="SUPFAM" id="SSF54928">
    <property type="entry name" value="RNA-binding domain, RBD"/>
    <property type="match status" value="1"/>
</dbReference>
<dbReference type="GO" id="GO:0003723">
    <property type="term" value="F:RNA binding"/>
    <property type="evidence" value="ECO:0007669"/>
    <property type="project" value="UniProtKB-UniRule"/>
</dbReference>
<proteinExistence type="predicted"/>
<reference evidence="3" key="1">
    <citation type="journal article" date="2017" name="Nature">
        <title>The sunflower genome provides insights into oil metabolism, flowering and Asterid evolution.</title>
        <authorList>
            <person name="Badouin H."/>
            <person name="Gouzy J."/>
            <person name="Grassa C.J."/>
            <person name="Murat F."/>
            <person name="Staton S.E."/>
            <person name="Cottret L."/>
            <person name="Lelandais-Briere C."/>
            <person name="Owens G.L."/>
            <person name="Carrere S."/>
            <person name="Mayjonade B."/>
            <person name="Legrand L."/>
            <person name="Gill N."/>
            <person name="Kane N.C."/>
            <person name="Bowers J.E."/>
            <person name="Hubner S."/>
            <person name="Bellec A."/>
            <person name="Berard A."/>
            <person name="Berges H."/>
            <person name="Blanchet N."/>
            <person name="Boniface M.C."/>
            <person name="Brunel D."/>
            <person name="Catrice O."/>
            <person name="Chaidir N."/>
            <person name="Claudel C."/>
            <person name="Donnadieu C."/>
            <person name="Faraut T."/>
            <person name="Fievet G."/>
            <person name="Helmstetter N."/>
            <person name="King M."/>
            <person name="Knapp S.J."/>
            <person name="Lai Z."/>
            <person name="Le Paslier M.C."/>
            <person name="Lippi Y."/>
            <person name="Lorenzon L."/>
            <person name="Mandel J.R."/>
            <person name="Marage G."/>
            <person name="Marchand G."/>
            <person name="Marquand E."/>
            <person name="Bret-Mestries E."/>
            <person name="Morien E."/>
            <person name="Nambeesan S."/>
            <person name="Nguyen T."/>
            <person name="Pegot-Espagnet P."/>
            <person name="Pouilly N."/>
            <person name="Raftis F."/>
            <person name="Sallet E."/>
            <person name="Schiex T."/>
            <person name="Thomas J."/>
            <person name="Vandecasteele C."/>
            <person name="Vares D."/>
            <person name="Vear F."/>
            <person name="Vautrin S."/>
            <person name="Crespi M."/>
            <person name="Mangin B."/>
            <person name="Burke J.M."/>
            <person name="Salse J."/>
            <person name="Munos S."/>
            <person name="Vincourt P."/>
            <person name="Rieseberg L.H."/>
            <person name="Langlade N.B."/>
        </authorList>
    </citation>
    <scope>NUCLEOTIDE SEQUENCE</scope>
    <source>
        <tissue evidence="3">Leaves</tissue>
    </source>
</reference>
<evidence type="ECO:0000313" key="3">
    <source>
        <dbReference type="EMBL" id="KAF5778561.1"/>
    </source>
</evidence>
<evidence type="ECO:0000259" key="2">
    <source>
        <dbReference type="PROSITE" id="PS50102"/>
    </source>
</evidence>
<protein>
    <submittedName>
        <fullName evidence="3">RNA recognition motif domain, nucleotide-binding alpha-beta plait domain superfamily</fullName>
    </submittedName>
</protein>
<dbReference type="Proteomes" id="UP000215914">
    <property type="component" value="Unassembled WGS sequence"/>
</dbReference>
<dbReference type="AlphaFoldDB" id="A0A9K3HHQ1"/>
<name>A0A9K3HHQ1_HELAN</name>
<organism evidence="3 4">
    <name type="scientific">Helianthus annuus</name>
    <name type="common">Common sunflower</name>
    <dbReference type="NCBI Taxonomy" id="4232"/>
    <lineage>
        <taxon>Eukaryota</taxon>
        <taxon>Viridiplantae</taxon>
        <taxon>Streptophyta</taxon>
        <taxon>Embryophyta</taxon>
        <taxon>Tracheophyta</taxon>
        <taxon>Spermatophyta</taxon>
        <taxon>Magnoliopsida</taxon>
        <taxon>eudicotyledons</taxon>
        <taxon>Gunneridae</taxon>
        <taxon>Pentapetalae</taxon>
        <taxon>asterids</taxon>
        <taxon>campanulids</taxon>
        <taxon>Asterales</taxon>
        <taxon>Asteraceae</taxon>
        <taxon>Asteroideae</taxon>
        <taxon>Heliantheae alliance</taxon>
        <taxon>Heliantheae</taxon>
        <taxon>Helianthus</taxon>
    </lineage>
</organism>
<evidence type="ECO:0000313" key="4">
    <source>
        <dbReference type="Proteomes" id="UP000215914"/>
    </source>
</evidence>
<dbReference type="Gramene" id="mRNA:HanXRQr2_Chr12g0548951">
    <property type="protein sequence ID" value="CDS:HanXRQr2_Chr12g0548951.1"/>
    <property type="gene ID" value="HanXRQr2_Chr12g0548951"/>
</dbReference>
<evidence type="ECO:0000256" key="1">
    <source>
        <dbReference type="PROSITE-ProRule" id="PRU00176"/>
    </source>
</evidence>
<dbReference type="InterPro" id="IPR000504">
    <property type="entry name" value="RRM_dom"/>
</dbReference>
<dbReference type="InterPro" id="IPR012677">
    <property type="entry name" value="Nucleotide-bd_a/b_plait_sf"/>
</dbReference>
<dbReference type="Pfam" id="PF00076">
    <property type="entry name" value="RRM_1"/>
    <property type="match status" value="1"/>
</dbReference>
<sequence length="388" mass="45225">MHELRRQKQVEQYNINNKRYYKDDKWHTVLSKKEARREKLFASRELRLRDTTSFFISNLPDSCNRDRLWKAFGHLDELEDVFVHMKRDGAGNKFGFIKLYKIRDVNYWIDTLKEVKIDGGVINVNLAKFNRDGSKIERLEDGDRVSVFSRLKRVTLENQDDRKVGKEFKMHNDGACHAFGGKSYSSVLKNQSTVTPVDGLSIELPPVNTETKKSLEFKSLVGETKDIDILNNLKEILDEGLKLRYLGGLKVLISFSSVQEADEYLRLRVEEWEQWFSRLYMWEGIPPLFEKVAWIKVLGVPVSLWDRHILNRIGERCGRLLVKSEASPDDGNMAEDRMAILVETGKRLSKELNLKWKDHNFKVWVEEMSGQWSPAFLDMNSSDDVEVS</sequence>